<organism evidence="2 3">
    <name type="scientific">Extremus antarcticus</name>
    <dbReference type="NCBI Taxonomy" id="702011"/>
    <lineage>
        <taxon>Eukaryota</taxon>
        <taxon>Fungi</taxon>
        <taxon>Dikarya</taxon>
        <taxon>Ascomycota</taxon>
        <taxon>Pezizomycotina</taxon>
        <taxon>Dothideomycetes</taxon>
        <taxon>Dothideomycetidae</taxon>
        <taxon>Mycosphaerellales</taxon>
        <taxon>Extremaceae</taxon>
        <taxon>Extremus</taxon>
    </lineage>
</organism>
<proteinExistence type="predicted"/>
<dbReference type="EMBL" id="JAWDJX010000059">
    <property type="protein sequence ID" value="KAK3047599.1"/>
    <property type="molecule type" value="Genomic_DNA"/>
</dbReference>
<dbReference type="AlphaFoldDB" id="A0AAJ0D6S4"/>
<accession>A0AAJ0D6S4</accession>
<evidence type="ECO:0000256" key="1">
    <source>
        <dbReference type="SAM" id="MobiDB-lite"/>
    </source>
</evidence>
<feature type="compositionally biased region" description="Polar residues" evidence="1">
    <location>
        <begin position="27"/>
        <end position="46"/>
    </location>
</feature>
<reference evidence="2" key="1">
    <citation type="submission" date="2023-04" db="EMBL/GenBank/DDBJ databases">
        <title>Black Yeasts Isolated from many extreme environments.</title>
        <authorList>
            <person name="Coleine C."/>
            <person name="Stajich J.E."/>
            <person name="Selbmann L."/>
        </authorList>
    </citation>
    <scope>NUCLEOTIDE SEQUENCE</scope>
    <source>
        <strain evidence="2">CCFEE 5312</strain>
    </source>
</reference>
<comment type="caution">
    <text evidence="2">The sequence shown here is derived from an EMBL/GenBank/DDBJ whole genome shotgun (WGS) entry which is preliminary data.</text>
</comment>
<keyword evidence="3" id="KW-1185">Reference proteome</keyword>
<feature type="region of interest" description="Disordered" evidence="1">
    <location>
        <begin position="24"/>
        <end position="46"/>
    </location>
</feature>
<gene>
    <name evidence="2" type="ORF">LTR09_010983</name>
</gene>
<evidence type="ECO:0000313" key="2">
    <source>
        <dbReference type="EMBL" id="KAK3047599.1"/>
    </source>
</evidence>
<dbReference type="Proteomes" id="UP001271007">
    <property type="component" value="Unassembled WGS sequence"/>
</dbReference>
<feature type="region of interest" description="Disordered" evidence="1">
    <location>
        <begin position="58"/>
        <end position="97"/>
    </location>
</feature>
<evidence type="ECO:0000313" key="3">
    <source>
        <dbReference type="Proteomes" id="UP001271007"/>
    </source>
</evidence>
<protein>
    <submittedName>
        <fullName evidence="2">Uncharacterized protein</fullName>
    </submittedName>
</protein>
<name>A0AAJ0D6S4_9PEZI</name>
<sequence length="133" mass="14170">MSCDFGVIPLPYSPLQDYFDRRYGRISGNTSPISPTVSSPLGEQSSVEEQFAKALAALAKKQDAEDEPLSPELSEDSKSTSARTDNESMDGAGLRRESLATSSGYAAMLANGLLKRRSVSACNTGTSTTSRQP</sequence>